<feature type="compositionally biased region" description="Basic residues" evidence="8">
    <location>
        <begin position="23"/>
        <end position="51"/>
    </location>
</feature>
<protein>
    <submittedName>
        <fullName evidence="10">Sugar ABC transporter permease</fullName>
    </submittedName>
</protein>
<feature type="transmembrane region" description="Helical" evidence="7">
    <location>
        <begin position="125"/>
        <end position="146"/>
    </location>
</feature>
<evidence type="ECO:0000256" key="7">
    <source>
        <dbReference type="RuleBase" id="RU363032"/>
    </source>
</evidence>
<dbReference type="OrthoDB" id="3521657at2"/>
<evidence type="ECO:0000256" key="5">
    <source>
        <dbReference type="ARBA" id="ARBA00022989"/>
    </source>
</evidence>
<keyword evidence="4 7" id="KW-0812">Transmembrane</keyword>
<proteinExistence type="inferred from homology"/>
<dbReference type="InterPro" id="IPR035906">
    <property type="entry name" value="MetI-like_sf"/>
</dbReference>
<comment type="subcellular location">
    <subcellularLocation>
        <location evidence="1 7">Cell membrane</location>
        <topology evidence="1 7">Multi-pass membrane protein</topology>
    </subcellularLocation>
</comment>
<dbReference type="Gene3D" id="1.10.3720.10">
    <property type="entry name" value="MetI-like"/>
    <property type="match status" value="1"/>
</dbReference>
<keyword evidence="5 7" id="KW-1133">Transmembrane helix</keyword>
<feature type="region of interest" description="Disordered" evidence="8">
    <location>
        <begin position="1"/>
        <end position="56"/>
    </location>
</feature>
<dbReference type="SUPFAM" id="SSF161098">
    <property type="entry name" value="MetI-like"/>
    <property type="match status" value="1"/>
</dbReference>
<feature type="transmembrane region" description="Helical" evidence="7">
    <location>
        <begin position="189"/>
        <end position="208"/>
    </location>
</feature>
<dbReference type="PANTHER" id="PTHR43744:SF8">
    <property type="entry name" value="SN-GLYCEROL-3-PHOSPHATE TRANSPORT SYSTEM PERMEASE PROTEIN UGPE"/>
    <property type="match status" value="1"/>
</dbReference>
<dbReference type="Proteomes" id="UP000319210">
    <property type="component" value="Unassembled WGS sequence"/>
</dbReference>
<keyword evidence="3" id="KW-1003">Cell membrane</keyword>
<comment type="similarity">
    <text evidence="7">Belongs to the binding-protein-dependent transport system permease family.</text>
</comment>
<feature type="domain" description="ABC transmembrane type-1" evidence="9">
    <location>
        <begin position="121"/>
        <end position="314"/>
    </location>
</feature>
<dbReference type="GO" id="GO:0055085">
    <property type="term" value="P:transmembrane transport"/>
    <property type="evidence" value="ECO:0007669"/>
    <property type="project" value="InterPro"/>
</dbReference>
<name>A0A4Y3QWH4_STRCI</name>
<keyword evidence="11" id="KW-1185">Reference proteome</keyword>
<evidence type="ECO:0000313" key="11">
    <source>
        <dbReference type="Proteomes" id="UP000319210"/>
    </source>
</evidence>
<evidence type="ECO:0000256" key="6">
    <source>
        <dbReference type="ARBA" id="ARBA00023136"/>
    </source>
</evidence>
<evidence type="ECO:0000259" key="9">
    <source>
        <dbReference type="PROSITE" id="PS50928"/>
    </source>
</evidence>
<dbReference type="EMBL" id="BJMM01000007">
    <property type="protein sequence ID" value="GEB49319.1"/>
    <property type="molecule type" value="Genomic_DNA"/>
</dbReference>
<feature type="compositionally biased region" description="Low complexity" evidence="8">
    <location>
        <begin position="1"/>
        <end position="18"/>
    </location>
</feature>
<dbReference type="GO" id="GO:0005886">
    <property type="term" value="C:plasma membrane"/>
    <property type="evidence" value="ECO:0007669"/>
    <property type="project" value="UniProtKB-SubCell"/>
</dbReference>
<accession>A0A4Y3QWH4</accession>
<gene>
    <name evidence="10" type="ORF">SCA03_18700</name>
</gene>
<evidence type="ECO:0000256" key="4">
    <source>
        <dbReference type="ARBA" id="ARBA00022692"/>
    </source>
</evidence>
<evidence type="ECO:0000313" key="10">
    <source>
        <dbReference type="EMBL" id="GEB49319.1"/>
    </source>
</evidence>
<feature type="transmembrane region" description="Helical" evidence="7">
    <location>
        <begin position="158"/>
        <end position="177"/>
    </location>
</feature>
<dbReference type="AlphaFoldDB" id="A0A4Y3QWH4"/>
<feature type="transmembrane region" description="Helical" evidence="7">
    <location>
        <begin position="66"/>
        <end position="87"/>
    </location>
</feature>
<dbReference type="PANTHER" id="PTHR43744">
    <property type="entry name" value="ABC TRANSPORTER PERMEASE PROTEIN MG189-RELATED-RELATED"/>
    <property type="match status" value="1"/>
</dbReference>
<comment type="caution">
    <text evidence="10">The sequence shown here is derived from an EMBL/GenBank/DDBJ whole genome shotgun (WGS) entry which is preliminary data.</text>
</comment>
<dbReference type="InterPro" id="IPR000515">
    <property type="entry name" value="MetI-like"/>
</dbReference>
<dbReference type="Pfam" id="PF00528">
    <property type="entry name" value="BPD_transp_1"/>
    <property type="match status" value="1"/>
</dbReference>
<organism evidence="10 11">
    <name type="scientific">Streptomyces cacaoi</name>
    <dbReference type="NCBI Taxonomy" id="1898"/>
    <lineage>
        <taxon>Bacteria</taxon>
        <taxon>Bacillati</taxon>
        <taxon>Actinomycetota</taxon>
        <taxon>Actinomycetes</taxon>
        <taxon>Kitasatosporales</taxon>
        <taxon>Streptomycetaceae</taxon>
        <taxon>Streptomyces</taxon>
    </lineage>
</organism>
<reference evidence="10 11" key="1">
    <citation type="submission" date="2019-06" db="EMBL/GenBank/DDBJ databases">
        <title>Whole genome shotgun sequence of Streptomyces cacaoi subsp. cacaoi NBRC 12748.</title>
        <authorList>
            <person name="Hosoyama A."/>
            <person name="Uohara A."/>
            <person name="Ohji S."/>
            <person name="Ichikawa N."/>
        </authorList>
    </citation>
    <scope>NUCLEOTIDE SEQUENCE [LARGE SCALE GENOMIC DNA]</scope>
    <source>
        <strain evidence="10 11">NBRC 12748</strain>
    </source>
</reference>
<sequence length="329" mass="35746">MTDTTGTTGTAGTADTADSTARPGRRNRPRVRPPYRRRPRRGAPHRPPRRRAVADGSRRESLLGHALLVLASLVALYPFVQILLVALHEPGARATGLSIPSSVHLDNFATAWRRGLFSEALTNSLLVAAAVVALTLLICVPAGYAFACFRFPLRGPLLALLMTGLVLPYEATVIPLSYQMREWGLLDTYWALILPQVGLSFALGTFWMRNFFAAVPRSLREAAELDGATRLQTLRKVLLPLSVPALTTLAALLFLYAWNEFLLALVLVPDNPGLRTAPLALSFFTGDRRTSDPGVTSAAAVLVALPVLAVYVLLQRRFISGMLSGAVRE</sequence>
<keyword evidence="6 7" id="KW-0472">Membrane</keyword>
<evidence type="ECO:0000256" key="8">
    <source>
        <dbReference type="SAM" id="MobiDB-lite"/>
    </source>
</evidence>
<feature type="transmembrane region" description="Helical" evidence="7">
    <location>
        <begin position="237"/>
        <end position="258"/>
    </location>
</feature>
<evidence type="ECO:0000256" key="2">
    <source>
        <dbReference type="ARBA" id="ARBA00022448"/>
    </source>
</evidence>
<evidence type="ECO:0000256" key="3">
    <source>
        <dbReference type="ARBA" id="ARBA00022475"/>
    </source>
</evidence>
<dbReference type="RefSeq" id="WP_086817932.1">
    <property type="nucleotide sequence ID" value="NZ_BJMM01000007.1"/>
</dbReference>
<feature type="transmembrane region" description="Helical" evidence="7">
    <location>
        <begin position="294"/>
        <end position="314"/>
    </location>
</feature>
<evidence type="ECO:0000256" key="1">
    <source>
        <dbReference type="ARBA" id="ARBA00004651"/>
    </source>
</evidence>
<keyword evidence="2 7" id="KW-0813">Transport</keyword>
<dbReference type="CDD" id="cd06261">
    <property type="entry name" value="TM_PBP2"/>
    <property type="match status" value="1"/>
</dbReference>
<dbReference type="PROSITE" id="PS50928">
    <property type="entry name" value="ABC_TM1"/>
    <property type="match status" value="1"/>
</dbReference>